<evidence type="ECO:0000259" key="2">
    <source>
        <dbReference type="Pfam" id="PF00534"/>
    </source>
</evidence>
<proteinExistence type="predicted"/>
<accession>A0ABP8HJX2</accession>
<dbReference type="Proteomes" id="UP001501725">
    <property type="component" value="Unassembled WGS sequence"/>
</dbReference>
<keyword evidence="1" id="KW-0808">Transferase</keyword>
<dbReference type="PANTHER" id="PTHR46401">
    <property type="entry name" value="GLYCOSYLTRANSFERASE WBBK-RELATED"/>
    <property type="match status" value="1"/>
</dbReference>
<dbReference type="EMBL" id="BAABGY010000014">
    <property type="protein sequence ID" value="GAA4340181.1"/>
    <property type="molecule type" value="Genomic_DNA"/>
</dbReference>
<evidence type="ECO:0000256" key="1">
    <source>
        <dbReference type="ARBA" id="ARBA00022679"/>
    </source>
</evidence>
<gene>
    <name evidence="3" type="ORF">GCM10023184_37700</name>
</gene>
<sequence>MNEFPSGASAPRRKIGIIVQRYGVQVNGGAEVHARMVAEQLAQRYDVTVLTSRALDYSDWKPYYAEGPSEENGIRVLRFNNKMREPRKVQGYYGRKARGRHLVQKLHRALGAPGWFTKLFPNAAITDEDGMRWLEAQGPAMPDLLTYLKEKEQEYTAFIAFTALYYPGALSVLTVPQKSIFIPTMHDEKAAYIHFYRKVMAAPAWILFNTRAEQVFSQKLFPIAQVQQRIVGVGIDLLRDRLQPDASVLGALNIKRPYLVYVGRIDSAKGCDVMIEYFLRFLKETGAGLELVLVGKEMMPVPEHPAIIRTGFIPDERKDQLMLQAGALIIPSLYESLSLVLLESFGCGVPVLANGRTEVLHDHIEASKGGWTFTDYDTFKAALEDVVAQRDTKEKGEAGYRYVRDRYSWSTILGYFDEAISDIEARNR</sequence>
<evidence type="ECO:0000313" key="3">
    <source>
        <dbReference type="EMBL" id="GAA4340181.1"/>
    </source>
</evidence>
<dbReference type="SUPFAM" id="SSF53756">
    <property type="entry name" value="UDP-Glycosyltransferase/glycogen phosphorylase"/>
    <property type="match status" value="1"/>
</dbReference>
<dbReference type="Pfam" id="PF00534">
    <property type="entry name" value="Glycos_transf_1"/>
    <property type="match status" value="1"/>
</dbReference>
<dbReference type="InterPro" id="IPR001296">
    <property type="entry name" value="Glyco_trans_1"/>
</dbReference>
<evidence type="ECO:0000313" key="4">
    <source>
        <dbReference type="Proteomes" id="UP001501725"/>
    </source>
</evidence>
<dbReference type="PANTHER" id="PTHR46401:SF2">
    <property type="entry name" value="GLYCOSYLTRANSFERASE WBBK-RELATED"/>
    <property type="match status" value="1"/>
</dbReference>
<keyword evidence="4" id="KW-1185">Reference proteome</keyword>
<reference evidence="4" key="1">
    <citation type="journal article" date="2019" name="Int. J. Syst. Evol. Microbiol.">
        <title>The Global Catalogue of Microorganisms (GCM) 10K type strain sequencing project: providing services to taxonomists for standard genome sequencing and annotation.</title>
        <authorList>
            <consortium name="The Broad Institute Genomics Platform"/>
            <consortium name="The Broad Institute Genome Sequencing Center for Infectious Disease"/>
            <person name="Wu L."/>
            <person name="Ma J."/>
        </authorList>
    </citation>
    <scope>NUCLEOTIDE SEQUENCE [LARGE SCALE GENOMIC DNA]</scope>
    <source>
        <strain evidence="4">JCM 17919</strain>
    </source>
</reference>
<feature type="domain" description="Glycosyl transferase family 1" evidence="2">
    <location>
        <begin position="254"/>
        <end position="394"/>
    </location>
</feature>
<organism evidence="3 4">
    <name type="scientific">Flaviaesturariibacter amylovorans</name>
    <dbReference type="NCBI Taxonomy" id="1084520"/>
    <lineage>
        <taxon>Bacteria</taxon>
        <taxon>Pseudomonadati</taxon>
        <taxon>Bacteroidota</taxon>
        <taxon>Chitinophagia</taxon>
        <taxon>Chitinophagales</taxon>
        <taxon>Chitinophagaceae</taxon>
        <taxon>Flaviaestuariibacter</taxon>
    </lineage>
</organism>
<protein>
    <submittedName>
        <fullName evidence="3">Glycosyltransferase family 4 protein</fullName>
    </submittedName>
</protein>
<dbReference type="Gene3D" id="3.40.50.2000">
    <property type="entry name" value="Glycogen Phosphorylase B"/>
    <property type="match status" value="2"/>
</dbReference>
<name>A0ABP8HJX2_9BACT</name>
<dbReference type="RefSeq" id="WP_345257407.1">
    <property type="nucleotide sequence ID" value="NZ_BAABGY010000014.1"/>
</dbReference>
<dbReference type="CDD" id="cd03801">
    <property type="entry name" value="GT4_PimA-like"/>
    <property type="match status" value="1"/>
</dbReference>
<comment type="caution">
    <text evidence="3">The sequence shown here is derived from an EMBL/GenBank/DDBJ whole genome shotgun (WGS) entry which is preliminary data.</text>
</comment>